<keyword evidence="1" id="KW-0732">Signal</keyword>
<dbReference type="EMBL" id="QGMK01000012">
    <property type="protein sequence ID" value="TVY85341.1"/>
    <property type="molecule type" value="Genomic_DNA"/>
</dbReference>
<accession>A0A8T9CIR9</accession>
<protein>
    <submittedName>
        <fullName evidence="3">Fasciclin-like arabinogalactan protein</fullName>
    </submittedName>
</protein>
<evidence type="ECO:0000313" key="3">
    <source>
        <dbReference type="EMBL" id="TVY85341.1"/>
    </source>
</evidence>
<dbReference type="SMART" id="SM00554">
    <property type="entry name" value="FAS1"/>
    <property type="match status" value="2"/>
</dbReference>
<feature type="domain" description="FAS1" evidence="2">
    <location>
        <begin position="182"/>
        <end position="313"/>
    </location>
</feature>
<dbReference type="Pfam" id="PF02469">
    <property type="entry name" value="Fasciclin"/>
    <property type="match status" value="2"/>
</dbReference>
<evidence type="ECO:0000313" key="4">
    <source>
        <dbReference type="Proteomes" id="UP000469558"/>
    </source>
</evidence>
<dbReference type="InterPro" id="IPR036378">
    <property type="entry name" value="FAS1_dom_sf"/>
</dbReference>
<dbReference type="SUPFAM" id="SSF82153">
    <property type="entry name" value="FAS1 domain"/>
    <property type="match status" value="2"/>
</dbReference>
<dbReference type="FunFam" id="2.30.180.10:FF:000032">
    <property type="entry name" value="Fasciclin domain-containing protein, putative"/>
    <property type="match status" value="1"/>
</dbReference>
<dbReference type="PANTHER" id="PTHR10900">
    <property type="entry name" value="PERIOSTIN-RELATED"/>
    <property type="match status" value="1"/>
</dbReference>
<evidence type="ECO:0000256" key="1">
    <source>
        <dbReference type="SAM" id="SignalP"/>
    </source>
</evidence>
<feature type="chain" id="PRO_5035922718" evidence="1">
    <location>
        <begin position="18"/>
        <end position="389"/>
    </location>
</feature>
<dbReference type="GO" id="GO:0016236">
    <property type="term" value="P:macroautophagy"/>
    <property type="evidence" value="ECO:0007669"/>
    <property type="project" value="TreeGrafter"/>
</dbReference>
<dbReference type="AlphaFoldDB" id="A0A8T9CIR9"/>
<dbReference type="OrthoDB" id="286301at2759"/>
<feature type="domain" description="FAS1" evidence="2">
    <location>
        <begin position="19"/>
        <end position="180"/>
    </location>
</feature>
<proteinExistence type="predicted"/>
<dbReference type="InterPro" id="IPR000782">
    <property type="entry name" value="FAS1_domain"/>
</dbReference>
<comment type="caution">
    <text evidence="3">The sequence shown here is derived from an EMBL/GenBank/DDBJ whole genome shotgun (WGS) entry which is preliminary data.</text>
</comment>
<dbReference type="InterPro" id="IPR050904">
    <property type="entry name" value="Adhesion/Biosynth-related"/>
</dbReference>
<dbReference type="PROSITE" id="PS50213">
    <property type="entry name" value="FAS1"/>
    <property type="match status" value="2"/>
</dbReference>
<dbReference type="Gene3D" id="2.30.180.10">
    <property type="entry name" value="FAS1 domain"/>
    <property type="match status" value="2"/>
</dbReference>
<dbReference type="Proteomes" id="UP000469558">
    <property type="component" value="Unassembled WGS sequence"/>
</dbReference>
<organism evidence="3 4">
    <name type="scientific">Lachnellula suecica</name>
    <dbReference type="NCBI Taxonomy" id="602035"/>
    <lineage>
        <taxon>Eukaryota</taxon>
        <taxon>Fungi</taxon>
        <taxon>Dikarya</taxon>
        <taxon>Ascomycota</taxon>
        <taxon>Pezizomycotina</taxon>
        <taxon>Leotiomycetes</taxon>
        <taxon>Helotiales</taxon>
        <taxon>Lachnaceae</taxon>
        <taxon>Lachnellula</taxon>
    </lineage>
</organism>
<name>A0A8T9CIR9_9HELO</name>
<dbReference type="PANTHER" id="PTHR10900:SF77">
    <property type="entry name" value="FI19380P1"/>
    <property type="match status" value="1"/>
</dbReference>
<dbReference type="GO" id="GO:0000329">
    <property type="term" value="C:fungal-type vacuole membrane"/>
    <property type="evidence" value="ECO:0007669"/>
    <property type="project" value="TreeGrafter"/>
</dbReference>
<gene>
    <name evidence="3" type="ORF">LSUE1_G000285</name>
</gene>
<keyword evidence="4" id="KW-1185">Reference proteome</keyword>
<reference evidence="3 4" key="1">
    <citation type="submission" date="2018-05" db="EMBL/GenBank/DDBJ databases">
        <title>Genome sequencing and assembly of the regulated plant pathogen Lachnellula willkommii and related sister species for the development of diagnostic species identification markers.</title>
        <authorList>
            <person name="Giroux E."/>
            <person name="Bilodeau G."/>
        </authorList>
    </citation>
    <scope>NUCLEOTIDE SEQUENCE [LARGE SCALE GENOMIC DNA]</scope>
    <source>
        <strain evidence="3 4">CBS 268.59</strain>
    </source>
</reference>
<sequence length="389" mass="39508">MHFITLLPLGLAGLASAQMSLTQVLASQNSTLSTLNSLLATQPQLAAMLASAKDITLLAPSNAAFAKFVEEPANQMAASDPATLMGVLQYHVLQTTVPASGFTTTMQFLPTMLGATTSNSSMNTMNMTTMMSDVTGGQVVGGVVMGEKVELMSGLKSMSTVQTADIMFTGGVMHIIDTVLTVPSPPSTSALDSQLTALAGALKSANLLTAVDDLKDVTIFAPSNKAFQNIGSATPMLTEQQLSGILEYHVINGTVGYSSLLTTGLANESFPTLAGGNVMVEAVNGKVFINSAMVTITDIIVSNGVLHVIDNVLNPANSTAMPNPTATQQAVAFAGAAAASNVPFTSGIIAPTTAASASTSKAGAGRARESGVGAVGVVALFGMMGAAIL</sequence>
<evidence type="ECO:0000259" key="2">
    <source>
        <dbReference type="PROSITE" id="PS50213"/>
    </source>
</evidence>
<feature type="signal peptide" evidence="1">
    <location>
        <begin position="1"/>
        <end position="17"/>
    </location>
</feature>